<dbReference type="EMBL" id="CAXJIO010000015">
    <property type="protein sequence ID" value="CAL2104155.1"/>
    <property type="molecule type" value="Genomic_DNA"/>
</dbReference>
<reference evidence="1 2" key="1">
    <citation type="submission" date="2024-05" db="EMBL/GenBank/DDBJ databases">
        <authorList>
            <person name="Duchaud E."/>
        </authorList>
    </citation>
    <scope>NUCLEOTIDE SEQUENCE [LARGE SCALE GENOMIC DNA]</scope>
    <source>
        <strain evidence="1">Ena-SAMPLE-TAB-13-05-2024-13:56:06:370-140308</strain>
    </source>
</reference>
<proteinExistence type="predicted"/>
<keyword evidence="2" id="KW-1185">Reference proteome</keyword>
<comment type="caution">
    <text evidence="1">The sequence shown here is derived from an EMBL/GenBank/DDBJ whole genome shotgun (WGS) entry which is preliminary data.</text>
</comment>
<gene>
    <name evidence="1" type="ORF">T190423A01A_60092</name>
</gene>
<accession>A0ABM9PEV6</accession>
<sequence length="243" mass="28689">MTILENSIIRMHSYKQISHNPEPKVIGVKNGVYQLEFSEKELRKNDNFKDINNVLLSYNPNFVNEQEQVANLEIEHLSASFLKSAKETDLVVFTPHFNGYKYIISEKFLECLKELEVSEEDYKIRKVHITGTEQNYYLLFIPMIPTSEIVFSKSAIFPEEDALIDEVDRRYLSFKNYQEFKDYSEENLFYRWAKIALDKHYAKRDIISLQTGSIFFSDRLVQYFKFRSITSLVIKNGPVLVFD</sequence>
<evidence type="ECO:0000313" key="1">
    <source>
        <dbReference type="EMBL" id="CAL2104155.1"/>
    </source>
</evidence>
<name>A0ABM9PEV6_9FLAO</name>
<dbReference type="Proteomes" id="UP001497527">
    <property type="component" value="Unassembled WGS sequence"/>
</dbReference>
<evidence type="ECO:0000313" key="2">
    <source>
        <dbReference type="Proteomes" id="UP001497527"/>
    </source>
</evidence>
<protein>
    <submittedName>
        <fullName evidence="1">Uncharacterized protein</fullName>
    </submittedName>
</protein>
<dbReference type="RefSeq" id="WP_348718420.1">
    <property type="nucleotide sequence ID" value="NZ_CAXJIO010000015.1"/>
</dbReference>
<organism evidence="1 2">
    <name type="scientific">Tenacibaculum polynesiense</name>
    <dbReference type="NCBI Taxonomy" id="3137857"/>
    <lineage>
        <taxon>Bacteria</taxon>
        <taxon>Pseudomonadati</taxon>
        <taxon>Bacteroidota</taxon>
        <taxon>Flavobacteriia</taxon>
        <taxon>Flavobacteriales</taxon>
        <taxon>Flavobacteriaceae</taxon>
        <taxon>Tenacibaculum</taxon>
    </lineage>
</organism>